<dbReference type="Pfam" id="PF07690">
    <property type="entry name" value="MFS_1"/>
    <property type="match status" value="1"/>
</dbReference>
<dbReference type="AlphaFoldDB" id="A0A7X3LH18"/>
<dbReference type="InterPro" id="IPR052714">
    <property type="entry name" value="MFS_Exporter"/>
</dbReference>
<dbReference type="EMBL" id="WUBI01000001">
    <property type="protein sequence ID" value="MWV42739.1"/>
    <property type="molecule type" value="Genomic_DNA"/>
</dbReference>
<dbReference type="Proteomes" id="UP000460318">
    <property type="component" value="Unassembled WGS sequence"/>
</dbReference>
<keyword evidence="3 6" id="KW-0812">Transmembrane</keyword>
<dbReference type="InterPro" id="IPR036259">
    <property type="entry name" value="MFS_trans_sf"/>
</dbReference>
<comment type="caution">
    <text evidence="8">The sequence shown here is derived from an EMBL/GenBank/DDBJ whole genome shotgun (WGS) entry which is preliminary data.</text>
</comment>
<feature type="transmembrane region" description="Helical" evidence="6">
    <location>
        <begin position="333"/>
        <end position="356"/>
    </location>
</feature>
<feature type="transmembrane region" description="Helical" evidence="6">
    <location>
        <begin position="212"/>
        <end position="233"/>
    </location>
</feature>
<feature type="transmembrane region" description="Helical" evidence="6">
    <location>
        <begin position="77"/>
        <end position="104"/>
    </location>
</feature>
<keyword evidence="9" id="KW-1185">Reference proteome</keyword>
<organism evidence="8 9">
    <name type="scientific">Paenibacillus dendrobii</name>
    <dbReference type="NCBI Taxonomy" id="2691084"/>
    <lineage>
        <taxon>Bacteria</taxon>
        <taxon>Bacillati</taxon>
        <taxon>Bacillota</taxon>
        <taxon>Bacilli</taxon>
        <taxon>Bacillales</taxon>
        <taxon>Paenibacillaceae</taxon>
        <taxon>Paenibacillus</taxon>
    </lineage>
</organism>
<dbReference type="RefSeq" id="WP_237391619.1">
    <property type="nucleotide sequence ID" value="NZ_WUBI01000001.1"/>
</dbReference>
<feature type="transmembrane region" description="Helical" evidence="6">
    <location>
        <begin position="47"/>
        <end position="65"/>
    </location>
</feature>
<comment type="subcellular location">
    <subcellularLocation>
        <location evidence="1">Cell membrane</location>
        <topology evidence="1">Multi-pass membrane protein</topology>
    </subcellularLocation>
</comment>
<evidence type="ECO:0000256" key="2">
    <source>
        <dbReference type="ARBA" id="ARBA00022448"/>
    </source>
</evidence>
<keyword evidence="4 6" id="KW-1133">Transmembrane helix</keyword>
<evidence type="ECO:0000313" key="9">
    <source>
        <dbReference type="Proteomes" id="UP000460318"/>
    </source>
</evidence>
<feature type="transmembrane region" description="Helical" evidence="6">
    <location>
        <begin position="275"/>
        <end position="292"/>
    </location>
</feature>
<evidence type="ECO:0000256" key="1">
    <source>
        <dbReference type="ARBA" id="ARBA00004651"/>
    </source>
</evidence>
<feature type="transmembrane region" description="Helical" evidence="6">
    <location>
        <begin position="362"/>
        <end position="383"/>
    </location>
</feature>
<keyword evidence="2" id="KW-0813">Transport</keyword>
<dbReference type="PANTHER" id="PTHR23531:SF2">
    <property type="entry name" value="PERMEASE"/>
    <property type="match status" value="1"/>
</dbReference>
<sequence length="404" mass="44221">MLEGKIWTKNFVIVCLSSFFMFLTFYVTATAFPLYVGDQLSGNAQQMGLVITIYVIGGVLIRPLSGLWVDRFGMKKMALIGLVIFLLACMSYFGANGITIFLMIRFLHGMSYAIASTATSTIASSMIPGARKGEGMGYYSMFMSIAMVIGPAFGLLLWQDKNRTLLLSAIALIAFLSLLFALPINDREPSVKPTQAAAKSRFSLREIFELKALPISIVGFVLAFSYSPIAGFIAPFANEIHQSKVAGTFFIVFAIMIVVFRPLVGKIFDRYNEHVLFYPGFILFGLGLLLLSQSHSGAMVLLSGAFMGIGYGALFPCIQALAMKLSPIHRTGAANGTFFLLFDLGYGVGSYVMGFISSHSNYRTMFAAAGIVALASIIVYYFIHHKRHTVVKTLNNTSTEVVKH</sequence>
<feature type="transmembrane region" description="Helical" evidence="6">
    <location>
        <begin position="298"/>
        <end position="321"/>
    </location>
</feature>
<evidence type="ECO:0000256" key="3">
    <source>
        <dbReference type="ARBA" id="ARBA00022692"/>
    </source>
</evidence>
<dbReference type="PRINTS" id="PR01035">
    <property type="entry name" value="TCRTETA"/>
</dbReference>
<dbReference type="GO" id="GO:0005886">
    <property type="term" value="C:plasma membrane"/>
    <property type="evidence" value="ECO:0007669"/>
    <property type="project" value="UniProtKB-SubCell"/>
</dbReference>
<dbReference type="InterPro" id="IPR020846">
    <property type="entry name" value="MFS_dom"/>
</dbReference>
<feature type="transmembrane region" description="Helical" evidence="6">
    <location>
        <begin position="12"/>
        <end position="35"/>
    </location>
</feature>
<evidence type="ECO:0000256" key="4">
    <source>
        <dbReference type="ARBA" id="ARBA00022989"/>
    </source>
</evidence>
<evidence type="ECO:0000256" key="6">
    <source>
        <dbReference type="SAM" id="Phobius"/>
    </source>
</evidence>
<dbReference type="InterPro" id="IPR011701">
    <property type="entry name" value="MFS"/>
</dbReference>
<accession>A0A7X3LH18</accession>
<feature type="transmembrane region" description="Helical" evidence="6">
    <location>
        <begin position="245"/>
        <end position="263"/>
    </location>
</feature>
<gene>
    <name evidence="8" type="ORF">GRF59_03785</name>
</gene>
<feature type="domain" description="Major facilitator superfamily (MFS) profile" evidence="7">
    <location>
        <begin position="10"/>
        <end position="387"/>
    </location>
</feature>
<evidence type="ECO:0000259" key="7">
    <source>
        <dbReference type="PROSITE" id="PS50850"/>
    </source>
</evidence>
<feature type="transmembrane region" description="Helical" evidence="6">
    <location>
        <begin position="164"/>
        <end position="182"/>
    </location>
</feature>
<name>A0A7X3LH18_9BACL</name>
<feature type="transmembrane region" description="Helical" evidence="6">
    <location>
        <begin position="137"/>
        <end position="158"/>
    </location>
</feature>
<reference evidence="8 9" key="1">
    <citation type="submission" date="2019-12" db="EMBL/GenBank/DDBJ databases">
        <title>Paenibacillus sp. nov., an endophytic bacterium isolated from the stem of Dendrobium.</title>
        <authorList>
            <person name="Zhao R."/>
        </authorList>
    </citation>
    <scope>NUCLEOTIDE SEQUENCE [LARGE SCALE GENOMIC DNA]</scope>
    <source>
        <strain evidence="8 9">HJL G12</strain>
    </source>
</reference>
<dbReference type="InterPro" id="IPR001958">
    <property type="entry name" value="Tet-R_TetA/multi-R_MdtG-like"/>
</dbReference>
<keyword evidence="5 6" id="KW-0472">Membrane</keyword>
<dbReference type="GO" id="GO:0022857">
    <property type="term" value="F:transmembrane transporter activity"/>
    <property type="evidence" value="ECO:0007669"/>
    <property type="project" value="InterPro"/>
</dbReference>
<dbReference type="PANTHER" id="PTHR23531">
    <property type="entry name" value="QUINOLENE RESISTANCE PROTEIN NORA"/>
    <property type="match status" value="1"/>
</dbReference>
<dbReference type="PROSITE" id="PS50850">
    <property type="entry name" value="MFS"/>
    <property type="match status" value="1"/>
</dbReference>
<dbReference type="CDD" id="cd17489">
    <property type="entry name" value="MFS_YfcJ_like"/>
    <property type="match status" value="1"/>
</dbReference>
<dbReference type="Gene3D" id="1.20.1250.20">
    <property type="entry name" value="MFS general substrate transporter like domains"/>
    <property type="match status" value="1"/>
</dbReference>
<proteinExistence type="predicted"/>
<dbReference type="SUPFAM" id="SSF103473">
    <property type="entry name" value="MFS general substrate transporter"/>
    <property type="match status" value="1"/>
</dbReference>
<evidence type="ECO:0000256" key="5">
    <source>
        <dbReference type="ARBA" id="ARBA00023136"/>
    </source>
</evidence>
<protein>
    <submittedName>
        <fullName evidence="8">MFS transporter</fullName>
    </submittedName>
</protein>
<evidence type="ECO:0000313" key="8">
    <source>
        <dbReference type="EMBL" id="MWV42739.1"/>
    </source>
</evidence>